<protein>
    <submittedName>
        <fullName evidence="2">Uncharacterized protein</fullName>
    </submittedName>
</protein>
<name>A0AAD7H6W6_9AGAR</name>
<comment type="caution">
    <text evidence="2">The sequence shown here is derived from an EMBL/GenBank/DDBJ whole genome shotgun (WGS) entry which is preliminary data.</text>
</comment>
<reference evidence="2" key="1">
    <citation type="submission" date="2023-03" db="EMBL/GenBank/DDBJ databases">
        <title>Massive genome expansion in bonnet fungi (Mycena s.s.) driven by repeated elements and novel gene families across ecological guilds.</title>
        <authorList>
            <consortium name="Lawrence Berkeley National Laboratory"/>
            <person name="Harder C.B."/>
            <person name="Miyauchi S."/>
            <person name="Viragh M."/>
            <person name="Kuo A."/>
            <person name="Thoen E."/>
            <person name="Andreopoulos B."/>
            <person name="Lu D."/>
            <person name="Skrede I."/>
            <person name="Drula E."/>
            <person name="Henrissat B."/>
            <person name="Morin E."/>
            <person name="Kohler A."/>
            <person name="Barry K."/>
            <person name="LaButti K."/>
            <person name="Morin E."/>
            <person name="Salamov A."/>
            <person name="Lipzen A."/>
            <person name="Mereny Z."/>
            <person name="Hegedus B."/>
            <person name="Baldrian P."/>
            <person name="Stursova M."/>
            <person name="Weitz H."/>
            <person name="Taylor A."/>
            <person name="Grigoriev I.V."/>
            <person name="Nagy L.G."/>
            <person name="Martin F."/>
            <person name="Kauserud H."/>
        </authorList>
    </citation>
    <scope>NUCLEOTIDE SEQUENCE</scope>
    <source>
        <strain evidence="2">CBHHK182m</strain>
    </source>
</reference>
<keyword evidence="3" id="KW-1185">Reference proteome</keyword>
<dbReference type="AlphaFoldDB" id="A0AAD7H6W6"/>
<gene>
    <name evidence="2" type="ORF">B0H16DRAFT_1742986</name>
</gene>
<proteinExistence type="predicted"/>
<dbReference type="Proteomes" id="UP001215598">
    <property type="component" value="Unassembled WGS sequence"/>
</dbReference>
<feature type="region of interest" description="Disordered" evidence="1">
    <location>
        <begin position="1"/>
        <end position="25"/>
    </location>
</feature>
<dbReference type="EMBL" id="JARKIB010000334">
    <property type="protein sequence ID" value="KAJ7713871.1"/>
    <property type="molecule type" value="Genomic_DNA"/>
</dbReference>
<feature type="region of interest" description="Disordered" evidence="1">
    <location>
        <begin position="101"/>
        <end position="132"/>
    </location>
</feature>
<evidence type="ECO:0000313" key="3">
    <source>
        <dbReference type="Proteomes" id="UP001215598"/>
    </source>
</evidence>
<accession>A0AAD7H6W6</accession>
<feature type="compositionally biased region" description="Pro residues" evidence="1">
    <location>
        <begin position="1"/>
        <end position="17"/>
    </location>
</feature>
<sequence length="132" mass="14687">MDPLPADTPLPTTPPAPFDDNDDTAATAAHWRELYLRAHHHRCRFADPDPDFEARMASVGASTDPETSVAYVDPRDALSNPHVDSEQVEFEWASANPMPIIQPMGSASRRGVLDDNEWQPLKALKQETPEKK</sequence>
<evidence type="ECO:0000256" key="1">
    <source>
        <dbReference type="SAM" id="MobiDB-lite"/>
    </source>
</evidence>
<organism evidence="2 3">
    <name type="scientific">Mycena metata</name>
    <dbReference type="NCBI Taxonomy" id="1033252"/>
    <lineage>
        <taxon>Eukaryota</taxon>
        <taxon>Fungi</taxon>
        <taxon>Dikarya</taxon>
        <taxon>Basidiomycota</taxon>
        <taxon>Agaricomycotina</taxon>
        <taxon>Agaricomycetes</taxon>
        <taxon>Agaricomycetidae</taxon>
        <taxon>Agaricales</taxon>
        <taxon>Marasmiineae</taxon>
        <taxon>Mycenaceae</taxon>
        <taxon>Mycena</taxon>
    </lineage>
</organism>
<evidence type="ECO:0000313" key="2">
    <source>
        <dbReference type="EMBL" id="KAJ7713871.1"/>
    </source>
</evidence>